<organism evidence="2 3">
    <name type="scientific">Plectosphaerella cucumerina</name>
    <dbReference type="NCBI Taxonomy" id="40658"/>
    <lineage>
        <taxon>Eukaryota</taxon>
        <taxon>Fungi</taxon>
        <taxon>Dikarya</taxon>
        <taxon>Ascomycota</taxon>
        <taxon>Pezizomycotina</taxon>
        <taxon>Sordariomycetes</taxon>
        <taxon>Hypocreomycetidae</taxon>
        <taxon>Glomerellales</taxon>
        <taxon>Plectosphaerellaceae</taxon>
        <taxon>Plectosphaerella</taxon>
    </lineage>
</organism>
<proteinExistence type="predicted"/>
<keyword evidence="3" id="KW-1185">Reference proteome</keyword>
<keyword evidence="1" id="KW-1133">Transmembrane helix</keyword>
<feature type="transmembrane region" description="Helical" evidence="1">
    <location>
        <begin position="99"/>
        <end position="123"/>
    </location>
</feature>
<gene>
    <name evidence="2" type="ORF">B0T11DRAFT_277349</name>
</gene>
<dbReference type="EMBL" id="JAGPXD010000002">
    <property type="protein sequence ID" value="KAH7368596.1"/>
    <property type="molecule type" value="Genomic_DNA"/>
</dbReference>
<dbReference type="AlphaFoldDB" id="A0A8K0X841"/>
<evidence type="ECO:0000313" key="3">
    <source>
        <dbReference type="Proteomes" id="UP000813385"/>
    </source>
</evidence>
<comment type="caution">
    <text evidence="2">The sequence shown here is derived from an EMBL/GenBank/DDBJ whole genome shotgun (WGS) entry which is preliminary data.</text>
</comment>
<dbReference type="Proteomes" id="UP000813385">
    <property type="component" value="Unassembled WGS sequence"/>
</dbReference>
<evidence type="ECO:0000313" key="2">
    <source>
        <dbReference type="EMBL" id="KAH7368596.1"/>
    </source>
</evidence>
<keyword evidence="1" id="KW-0812">Transmembrane</keyword>
<keyword evidence="1" id="KW-0472">Membrane</keyword>
<name>A0A8K0X841_9PEZI</name>
<reference evidence="2" key="1">
    <citation type="journal article" date="2021" name="Nat. Commun.">
        <title>Genetic determinants of endophytism in the Arabidopsis root mycobiome.</title>
        <authorList>
            <person name="Mesny F."/>
            <person name="Miyauchi S."/>
            <person name="Thiergart T."/>
            <person name="Pickel B."/>
            <person name="Atanasova L."/>
            <person name="Karlsson M."/>
            <person name="Huettel B."/>
            <person name="Barry K.W."/>
            <person name="Haridas S."/>
            <person name="Chen C."/>
            <person name="Bauer D."/>
            <person name="Andreopoulos W."/>
            <person name="Pangilinan J."/>
            <person name="LaButti K."/>
            <person name="Riley R."/>
            <person name="Lipzen A."/>
            <person name="Clum A."/>
            <person name="Drula E."/>
            <person name="Henrissat B."/>
            <person name="Kohler A."/>
            <person name="Grigoriev I.V."/>
            <person name="Martin F.M."/>
            <person name="Hacquard S."/>
        </authorList>
    </citation>
    <scope>NUCLEOTIDE SEQUENCE</scope>
    <source>
        <strain evidence="2">MPI-CAGE-AT-0016</strain>
    </source>
</reference>
<sequence>MVEDLILDSTSVWDVSAAQAAEHPAAARPRKISEAARLGHQLALTRQLLKDEPKPTRTRTVETTARTRGVLKLMLSKRMSRLARKPMEMRLRMRATTRLGMSLGMLRVVMLAIVTVIILVFGFGRVCADNEPSLPSESEKRGILISLPCSSCQHIMVLKAQPTATS</sequence>
<protein>
    <submittedName>
        <fullName evidence="2">Uncharacterized protein</fullName>
    </submittedName>
</protein>
<accession>A0A8K0X841</accession>
<evidence type="ECO:0000256" key="1">
    <source>
        <dbReference type="SAM" id="Phobius"/>
    </source>
</evidence>